<keyword evidence="3" id="KW-1185">Reference proteome</keyword>
<accession>A0A1E4TXJ4</accession>
<dbReference type="AlphaFoldDB" id="A0A1E4TXJ4"/>
<reference evidence="3" key="1">
    <citation type="submission" date="2016-05" db="EMBL/GenBank/DDBJ databases">
        <title>Comparative genomics of biotechnologically important yeasts.</title>
        <authorList>
            <consortium name="DOE Joint Genome Institute"/>
            <person name="Riley R."/>
            <person name="Haridas S."/>
            <person name="Wolfe K.H."/>
            <person name="Lopes M.R."/>
            <person name="Hittinger C.T."/>
            <person name="Goker M."/>
            <person name="Salamov A."/>
            <person name="Wisecaver J."/>
            <person name="Long T.M."/>
            <person name="Aerts A.L."/>
            <person name="Barry K."/>
            <person name="Choi C."/>
            <person name="Clum A."/>
            <person name="Coughlan A.Y."/>
            <person name="Deshpande S."/>
            <person name="Douglass A.P."/>
            <person name="Hanson S.J."/>
            <person name="Klenk H.-P."/>
            <person name="Labutti K."/>
            <person name="Lapidus A."/>
            <person name="Lindquist E."/>
            <person name="Lipzen A."/>
            <person name="Meier-Kolthoff J.P."/>
            <person name="Ohm R.A."/>
            <person name="Otillar R.P."/>
            <person name="Pangilinan J."/>
            <person name="Peng Y."/>
            <person name="Rokas A."/>
            <person name="Rosa C.A."/>
            <person name="Scheuner C."/>
            <person name="Sibirny A.A."/>
            <person name="Slot J.C."/>
            <person name="Stielow J.B."/>
            <person name="Sun H."/>
            <person name="Kurtzman C.P."/>
            <person name="Blackwell M."/>
            <person name="Grigoriev I.V."/>
            <person name="Jeffries T.W."/>
        </authorList>
    </citation>
    <scope>NUCLEOTIDE SEQUENCE [LARGE SCALE GENOMIC DNA]</scope>
    <source>
        <strain evidence="3">NRRL Y-2460</strain>
    </source>
</reference>
<name>A0A1E4TXJ4_PACTA</name>
<dbReference type="EMBL" id="KV454013">
    <property type="protein sequence ID" value="ODV96454.1"/>
    <property type="molecule type" value="Genomic_DNA"/>
</dbReference>
<dbReference type="GO" id="GO:0000978">
    <property type="term" value="F:RNA polymerase II cis-regulatory region sequence-specific DNA binding"/>
    <property type="evidence" value="ECO:0007669"/>
    <property type="project" value="TreeGrafter"/>
</dbReference>
<dbReference type="OrthoDB" id="428577at2759"/>
<sequence length="152" mass="17750">MGSDTAIAEGAIADTAIDNSILEKNDTGEISQDWQGIIHYSLAKEVTTVRGIWVEYVKGINGGPPVKFLEEKFNHRWRLKNQSSTYNRRKRIYKAIEYAINVLKLNEEDVIEELEKYRYDPIEQKKRPMYWLYDNIPSKFKPNFLTTTTTNN</sequence>
<dbReference type="STRING" id="669874.A0A1E4TXJ4"/>
<evidence type="ECO:0000259" key="1">
    <source>
        <dbReference type="Pfam" id="PF12550"/>
    </source>
</evidence>
<evidence type="ECO:0000313" key="2">
    <source>
        <dbReference type="EMBL" id="ODV96454.1"/>
    </source>
</evidence>
<feature type="domain" description="Transcription activator GCR1-like" evidence="1">
    <location>
        <begin position="40"/>
        <end position="118"/>
    </location>
</feature>
<protein>
    <recommendedName>
        <fullName evidence="1">Transcription activator GCR1-like domain-containing protein</fullName>
    </recommendedName>
</protein>
<proteinExistence type="predicted"/>
<dbReference type="GO" id="GO:0000981">
    <property type="term" value="F:DNA-binding transcription factor activity, RNA polymerase II-specific"/>
    <property type="evidence" value="ECO:0007669"/>
    <property type="project" value="TreeGrafter"/>
</dbReference>
<organism evidence="2 3">
    <name type="scientific">Pachysolen tannophilus NRRL Y-2460</name>
    <dbReference type="NCBI Taxonomy" id="669874"/>
    <lineage>
        <taxon>Eukaryota</taxon>
        <taxon>Fungi</taxon>
        <taxon>Dikarya</taxon>
        <taxon>Ascomycota</taxon>
        <taxon>Saccharomycotina</taxon>
        <taxon>Pichiomycetes</taxon>
        <taxon>Pachysolenaceae</taxon>
        <taxon>Pachysolen</taxon>
    </lineage>
</organism>
<dbReference type="PANTHER" id="PTHR37784:SF2">
    <property type="entry name" value="HIGH-OSMOLARITY-INDUCED TRANSCRIPTION PROTEIN 1"/>
    <property type="match status" value="1"/>
</dbReference>
<dbReference type="GO" id="GO:0060963">
    <property type="term" value="P:positive regulation of ribosomal protein gene transcription by RNA polymerase II"/>
    <property type="evidence" value="ECO:0007669"/>
    <property type="project" value="TreeGrafter"/>
</dbReference>
<dbReference type="InterPro" id="IPR052146">
    <property type="entry name" value="HOT1"/>
</dbReference>
<dbReference type="Proteomes" id="UP000094236">
    <property type="component" value="Unassembled WGS sequence"/>
</dbReference>
<gene>
    <name evidence="2" type="ORF">PACTADRAFT_49801</name>
</gene>
<dbReference type="Pfam" id="PF12550">
    <property type="entry name" value="GCR1_C"/>
    <property type="match status" value="1"/>
</dbReference>
<evidence type="ECO:0000313" key="3">
    <source>
        <dbReference type="Proteomes" id="UP000094236"/>
    </source>
</evidence>
<dbReference type="PANTHER" id="PTHR37784">
    <property type="entry name" value="PROTEIN MSN1"/>
    <property type="match status" value="1"/>
</dbReference>
<dbReference type="InterPro" id="IPR022210">
    <property type="entry name" value="TF_GCR1-like"/>
</dbReference>